<dbReference type="OrthoDB" id="2414073at2"/>
<reference evidence="2 3" key="1">
    <citation type="journal article" date="2016" name="Front. Microbiol.">
        <title>Comprehensive Phylogenetic Analysis of Bovine Non-aureus Staphylococci Species Based on Whole-Genome Sequencing.</title>
        <authorList>
            <person name="Naushad S."/>
            <person name="Barkema H.W."/>
            <person name="Luby C."/>
            <person name="Condas L.A."/>
            <person name="Nobrega D.B."/>
            <person name="Carson D.A."/>
            <person name="De Buck J."/>
        </authorList>
    </citation>
    <scope>NUCLEOTIDE SEQUENCE [LARGE SCALE GENOMIC DNA]</scope>
    <source>
        <strain evidence="2 3">SNUC 4554</strain>
    </source>
</reference>
<dbReference type="RefSeq" id="WP_101050312.1">
    <property type="nucleotide sequence ID" value="NZ_JAWVBF010000001.1"/>
</dbReference>
<name>A0A418IEJ3_9STAP</name>
<evidence type="ECO:0000256" key="1">
    <source>
        <dbReference type="SAM" id="Phobius"/>
    </source>
</evidence>
<comment type="caution">
    <text evidence="2">The sequence shown here is derived from an EMBL/GenBank/DDBJ whole genome shotgun (WGS) entry which is preliminary data.</text>
</comment>
<dbReference type="AlphaFoldDB" id="A0A418IEJ3"/>
<feature type="transmembrane region" description="Helical" evidence="1">
    <location>
        <begin position="46"/>
        <end position="65"/>
    </location>
</feature>
<accession>A0A418IEJ3</accession>
<keyword evidence="3" id="KW-1185">Reference proteome</keyword>
<gene>
    <name evidence="2" type="ORF">BU112_09055</name>
</gene>
<organism evidence="2 3">
    <name type="scientific">Staphylococcus shinii</name>
    <dbReference type="NCBI Taxonomy" id="2912228"/>
    <lineage>
        <taxon>Bacteria</taxon>
        <taxon>Bacillati</taxon>
        <taxon>Bacillota</taxon>
        <taxon>Bacilli</taxon>
        <taxon>Bacillales</taxon>
        <taxon>Staphylococcaceae</taxon>
        <taxon>Staphylococcus</taxon>
    </lineage>
</organism>
<keyword evidence="1" id="KW-0812">Transmembrane</keyword>
<proteinExistence type="predicted"/>
<protein>
    <submittedName>
        <fullName evidence="2">Uncharacterized protein</fullName>
    </submittedName>
</protein>
<evidence type="ECO:0000313" key="3">
    <source>
        <dbReference type="Proteomes" id="UP000286317"/>
    </source>
</evidence>
<feature type="transmembrane region" description="Helical" evidence="1">
    <location>
        <begin position="6"/>
        <end position="26"/>
    </location>
</feature>
<sequence length="66" mass="7376">MFLDIIGYVLGIGFVVFGISAFVLWLYEIYKIISKSDKKVSYKSCVYFTIIAAICGVTLIIMANVI</sequence>
<keyword evidence="1" id="KW-1133">Transmembrane helix</keyword>
<evidence type="ECO:0000313" key="2">
    <source>
        <dbReference type="EMBL" id="RIM99954.1"/>
    </source>
</evidence>
<dbReference type="EMBL" id="QXUF01000061">
    <property type="protein sequence ID" value="RIM99954.1"/>
    <property type="molecule type" value="Genomic_DNA"/>
</dbReference>
<dbReference type="Proteomes" id="UP000286317">
    <property type="component" value="Unassembled WGS sequence"/>
</dbReference>
<keyword evidence="1" id="KW-0472">Membrane</keyword>